<dbReference type="AlphaFoldDB" id="A0A1I1FDA6"/>
<sequence length="183" mass="20546">MSKSLSLSAFKIRIVAMKAINIPAKELMRVLVGQEVNVDQHIQGTFLLVAEENSEKGLPSGMAAAIADIAIGQVQLQKLVHPLRVAVDQPAWVPYQFDESFLSVEPHNWFGPEAIVLEKRFADFVKNYKGPRDEKGSIPRSKMPKELAEPLLIEDAYWADYLKYANDPDGELKRQLKPIFSAK</sequence>
<name>A0A1I1FDA6_9LACO</name>
<protein>
    <submittedName>
        <fullName evidence="1">Uncharacterized protein</fullName>
    </submittedName>
</protein>
<reference evidence="1 2" key="1">
    <citation type="submission" date="2016-10" db="EMBL/GenBank/DDBJ databases">
        <authorList>
            <person name="de Groot N.N."/>
        </authorList>
    </citation>
    <scope>NUCLEOTIDE SEQUENCE [LARGE SCALE GENOMIC DNA]</scope>
    <source>
        <strain evidence="1 2">DSM 19113</strain>
    </source>
</reference>
<proteinExistence type="predicted"/>
<organism evidence="1 2">
    <name type="scientific">Fructobacillus durionis</name>
    <dbReference type="NCBI Taxonomy" id="283737"/>
    <lineage>
        <taxon>Bacteria</taxon>
        <taxon>Bacillati</taxon>
        <taxon>Bacillota</taxon>
        <taxon>Bacilli</taxon>
        <taxon>Lactobacillales</taxon>
        <taxon>Lactobacillaceae</taxon>
        <taxon>Fructobacillus</taxon>
    </lineage>
</organism>
<dbReference type="Proteomes" id="UP000199376">
    <property type="component" value="Unassembled WGS sequence"/>
</dbReference>
<dbReference type="STRING" id="283737.SAMN05660453_0762"/>
<dbReference type="EMBL" id="FOLI01000002">
    <property type="protein sequence ID" value="SFB97261.1"/>
    <property type="molecule type" value="Genomic_DNA"/>
</dbReference>
<gene>
    <name evidence="1" type="ORF">SAMN05660453_0762</name>
</gene>
<accession>A0A1I1FDA6</accession>
<evidence type="ECO:0000313" key="2">
    <source>
        <dbReference type="Proteomes" id="UP000199376"/>
    </source>
</evidence>
<keyword evidence="2" id="KW-1185">Reference proteome</keyword>
<evidence type="ECO:0000313" key="1">
    <source>
        <dbReference type="EMBL" id="SFB97261.1"/>
    </source>
</evidence>